<feature type="transmembrane region" description="Helical" evidence="7">
    <location>
        <begin position="80"/>
        <end position="105"/>
    </location>
</feature>
<keyword evidence="4 7" id="KW-0812">Transmembrane</keyword>
<comment type="subcellular location">
    <subcellularLocation>
        <location evidence="1">Cell membrane</location>
        <topology evidence="1">Multi-pass membrane protein</topology>
    </subcellularLocation>
</comment>
<feature type="transmembrane region" description="Helical" evidence="7">
    <location>
        <begin position="232"/>
        <end position="251"/>
    </location>
</feature>
<accession>A0A660KYS3</accession>
<evidence type="ECO:0000256" key="5">
    <source>
        <dbReference type="ARBA" id="ARBA00022989"/>
    </source>
</evidence>
<feature type="transmembrane region" description="Helical" evidence="7">
    <location>
        <begin position="117"/>
        <end position="143"/>
    </location>
</feature>
<comment type="caution">
    <text evidence="8">The sequence shown here is derived from an EMBL/GenBank/DDBJ whole genome shotgun (WGS) entry which is preliminary data.</text>
</comment>
<feature type="transmembrane region" description="Helical" evidence="7">
    <location>
        <begin position="258"/>
        <end position="281"/>
    </location>
</feature>
<name>A0A660KYS3_9BACL</name>
<evidence type="ECO:0000256" key="1">
    <source>
        <dbReference type="ARBA" id="ARBA00004651"/>
    </source>
</evidence>
<dbReference type="EMBL" id="RBIJ01000002">
    <property type="protein sequence ID" value="RKQ85497.1"/>
    <property type="molecule type" value="Genomic_DNA"/>
</dbReference>
<comment type="similarity">
    <text evidence="2">Belongs to the cytochrome ubiquinol oxidase subunit 2 family.</text>
</comment>
<feature type="transmembrane region" description="Helical" evidence="7">
    <location>
        <begin position="301"/>
        <end position="325"/>
    </location>
</feature>
<feature type="transmembrane region" description="Helical" evidence="7">
    <location>
        <begin position="163"/>
        <end position="185"/>
    </location>
</feature>
<reference evidence="8 9" key="1">
    <citation type="submission" date="2018-10" db="EMBL/GenBank/DDBJ databases">
        <title>Genomic Encyclopedia of Type Strains, Phase IV (KMG-IV): sequencing the most valuable type-strain genomes for metagenomic binning, comparative biology and taxonomic classification.</title>
        <authorList>
            <person name="Goeker M."/>
        </authorList>
    </citation>
    <scope>NUCLEOTIDE SEQUENCE [LARGE SCALE GENOMIC DNA]</scope>
    <source>
        <strain evidence="8 9">DSM 22653</strain>
    </source>
</reference>
<evidence type="ECO:0000256" key="7">
    <source>
        <dbReference type="SAM" id="Phobius"/>
    </source>
</evidence>
<feature type="transmembrane region" description="Helical" evidence="7">
    <location>
        <begin position="6"/>
        <end position="34"/>
    </location>
</feature>
<proteinExistence type="inferred from homology"/>
<evidence type="ECO:0000256" key="3">
    <source>
        <dbReference type="ARBA" id="ARBA00022475"/>
    </source>
</evidence>
<feature type="transmembrane region" description="Helical" evidence="7">
    <location>
        <begin position="55"/>
        <end position="74"/>
    </location>
</feature>
<dbReference type="AlphaFoldDB" id="A0A660KYS3"/>
<keyword evidence="9" id="KW-1185">Reference proteome</keyword>
<keyword evidence="5 7" id="KW-1133">Transmembrane helix</keyword>
<dbReference type="InterPro" id="IPR003317">
    <property type="entry name" value="Cyt-d_oxidase_su2"/>
</dbReference>
<evidence type="ECO:0000313" key="9">
    <source>
        <dbReference type="Proteomes" id="UP000267019"/>
    </source>
</evidence>
<dbReference type="RefSeq" id="WP_170143567.1">
    <property type="nucleotide sequence ID" value="NZ_RBIJ01000002.1"/>
</dbReference>
<dbReference type="Pfam" id="PF02322">
    <property type="entry name" value="Cyt_bd_oxida_II"/>
    <property type="match status" value="1"/>
</dbReference>
<gene>
    <name evidence="8" type="ORF">C7438_0891</name>
</gene>
<feature type="transmembrane region" description="Helical" evidence="7">
    <location>
        <begin position="197"/>
        <end position="220"/>
    </location>
</feature>
<evidence type="ECO:0000313" key="8">
    <source>
        <dbReference type="EMBL" id="RKQ85497.1"/>
    </source>
</evidence>
<keyword evidence="6 7" id="KW-0472">Membrane</keyword>
<organism evidence="8 9">
    <name type="scientific">Brockia lithotrophica</name>
    <dbReference type="NCBI Taxonomy" id="933949"/>
    <lineage>
        <taxon>Bacteria</taxon>
        <taxon>Bacillati</taxon>
        <taxon>Bacillota</taxon>
        <taxon>Bacilli</taxon>
        <taxon>Bacillales</taxon>
        <taxon>Bacillales Family X. Incertae Sedis</taxon>
        <taxon>Brockia</taxon>
    </lineage>
</organism>
<dbReference type="Proteomes" id="UP000267019">
    <property type="component" value="Unassembled WGS sequence"/>
</dbReference>
<evidence type="ECO:0000256" key="2">
    <source>
        <dbReference type="ARBA" id="ARBA00007543"/>
    </source>
</evidence>
<sequence length="339" mass="36975">MDLETLAALILWTFLFGYVLFGAVDFGTGFFSAWSAVRDRNPRLHDAAQRLMAPLWEVTNVFLVFFVVGIVGFFPLTAYYYGAALLVPLGAGLVLLGLRGAYYAFHTYSPEKRPVFTYVYGLTGLAIPAALAAVLTVSEGGFIATDGFPTLDLAAFLGSAYTWAMFAVGLLGTVVLAAAFLSWYLERSEERDLAEKMRHTAIAVFPYAFLADLFALALMVRESPMRPLLVERGAAGYVVSAVLAVAAYALLRTRRPAWAFLAAAGQYAAAFYAYGVVHYPYLLYPYLTVYDGFTPLPMAHALLVGFVLGLFVLVPALVLLLRTFLFPPSPGISRRGEVS</sequence>
<evidence type="ECO:0000256" key="6">
    <source>
        <dbReference type="ARBA" id="ARBA00023136"/>
    </source>
</evidence>
<protein>
    <submittedName>
        <fullName evidence="8">Cytochrome bd-I ubiquinol oxidase subunit 2 apoprotein</fullName>
    </submittedName>
</protein>
<dbReference type="GO" id="GO:0005886">
    <property type="term" value="C:plasma membrane"/>
    <property type="evidence" value="ECO:0007669"/>
    <property type="project" value="UniProtKB-SubCell"/>
</dbReference>
<evidence type="ECO:0000256" key="4">
    <source>
        <dbReference type="ARBA" id="ARBA00022692"/>
    </source>
</evidence>
<keyword evidence="3" id="KW-1003">Cell membrane</keyword>